<dbReference type="SUPFAM" id="SSF51556">
    <property type="entry name" value="Metallo-dependent hydrolases"/>
    <property type="match status" value="1"/>
</dbReference>
<comment type="similarity">
    <text evidence="5">Belongs to the metallo-dependent hydrolases superfamily. Phosphotriesterase family.</text>
</comment>
<accession>A0A5R9G942</accession>
<evidence type="ECO:0000313" key="6">
    <source>
        <dbReference type="EMBL" id="TLS49574.1"/>
    </source>
</evidence>
<dbReference type="AlphaFoldDB" id="A0A5R9G942"/>
<evidence type="ECO:0000256" key="1">
    <source>
        <dbReference type="ARBA" id="ARBA00022723"/>
    </source>
</evidence>
<dbReference type="PROSITE" id="PS51347">
    <property type="entry name" value="PHOSPHOTRIESTERASE_2"/>
    <property type="match status" value="1"/>
</dbReference>
<protein>
    <recommendedName>
        <fullName evidence="8">Phosphotriesterase</fullName>
    </recommendedName>
</protein>
<gene>
    <name evidence="6" type="ORF">FE782_24605</name>
</gene>
<feature type="binding site" description="via carbamate group" evidence="4">
    <location>
        <position position="153"/>
    </location>
    <ligand>
        <name>Zn(2+)</name>
        <dbReference type="ChEBI" id="CHEBI:29105"/>
        <label>2</label>
    </ligand>
</feature>
<dbReference type="EMBL" id="VCIW01000020">
    <property type="protein sequence ID" value="TLS49574.1"/>
    <property type="molecule type" value="Genomic_DNA"/>
</dbReference>
<evidence type="ECO:0000256" key="4">
    <source>
        <dbReference type="PIRSR" id="PIRSR601559-51"/>
    </source>
</evidence>
<sequence>MTGGAGGFVRTVRGDIPKAALGFCHSHEHAFLADGHPATLNPALRIDDYAATVAELRDFRAAGGRAMIDCQPLGCGRMERALVAASMETDVHLVASTGFHKLAFYPDAHWVRTYSEERLRDVFVHEVAVGMYEGTDAAELAAAFLEARAGVIKTAVDRDRMADPDKRWFAAAAAASIATGAPIVCHTETHEEAIWLAYYYLERGVRPDNVVLCHLDRTTARPETHRELAKLGVYLEYDTIGRFKYHSDEDEARLLLQLLEWGLENRILLGLDTTRARLKHYGGAIGWTYLIETFLPLLARFGASDEAIRRWMVDNPAEAFAFKP</sequence>
<dbReference type="GO" id="GO:0008270">
    <property type="term" value="F:zinc ion binding"/>
    <property type="evidence" value="ECO:0007669"/>
    <property type="project" value="InterPro"/>
</dbReference>
<comment type="caution">
    <text evidence="6">The sequence shown here is derived from an EMBL/GenBank/DDBJ whole genome shotgun (WGS) entry which is preliminary data.</text>
</comment>
<evidence type="ECO:0000313" key="7">
    <source>
        <dbReference type="Proteomes" id="UP000309676"/>
    </source>
</evidence>
<evidence type="ECO:0008006" key="8">
    <source>
        <dbReference type="Google" id="ProtNLM"/>
    </source>
</evidence>
<keyword evidence="1 4" id="KW-0479">Metal-binding</keyword>
<dbReference type="RefSeq" id="WP_138197017.1">
    <property type="nucleotide sequence ID" value="NZ_VCIW01000020.1"/>
</dbReference>
<feature type="modified residue" description="N6-carboxylysine" evidence="3 5">
    <location>
        <position position="153"/>
    </location>
</feature>
<dbReference type="PANTHER" id="PTHR10819:SF3">
    <property type="entry name" value="PHOSPHOTRIESTERASE-RELATED PROTEIN"/>
    <property type="match status" value="1"/>
</dbReference>
<feature type="binding site" evidence="4">
    <location>
        <position position="29"/>
    </location>
    <ligand>
        <name>Zn(2+)</name>
        <dbReference type="ChEBI" id="CHEBI:29105"/>
        <label>1</label>
    </ligand>
</feature>
<feature type="binding site" evidence="4">
    <location>
        <position position="186"/>
    </location>
    <ligand>
        <name>Zn(2+)</name>
        <dbReference type="ChEBI" id="CHEBI:29105"/>
        <label>2</label>
    </ligand>
</feature>
<feature type="binding site" evidence="4">
    <location>
        <position position="27"/>
    </location>
    <ligand>
        <name>Zn(2+)</name>
        <dbReference type="ChEBI" id="CHEBI:29105"/>
        <label>1</label>
    </ligand>
</feature>
<organism evidence="6 7">
    <name type="scientific">Paenibacillus antri</name>
    <dbReference type="NCBI Taxonomy" id="2582848"/>
    <lineage>
        <taxon>Bacteria</taxon>
        <taxon>Bacillati</taxon>
        <taxon>Bacillota</taxon>
        <taxon>Bacilli</taxon>
        <taxon>Bacillales</taxon>
        <taxon>Paenibacillaceae</taxon>
        <taxon>Paenibacillus</taxon>
    </lineage>
</organism>
<feature type="binding site" evidence="4">
    <location>
        <position position="272"/>
    </location>
    <ligand>
        <name>Zn(2+)</name>
        <dbReference type="ChEBI" id="CHEBI:29105"/>
        <label>1</label>
    </ligand>
</feature>
<dbReference type="PIRSF" id="PIRSF016839">
    <property type="entry name" value="PhP"/>
    <property type="match status" value="1"/>
</dbReference>
<evidence type="ECO:0000256" key="3">
    <source>
        <dbReference type="PIRSR" id="PIRSR601559-50"/>
    </source>
</evidence>
<reference evidence="6 7" key="1">
    <citation type="submission" date="2019-05" db="EMBL/GenBank/DDBJ databases">
        <authorList>
            <person name="Narsing Rao M.P."/>
            <person name="Li W.J."/>
        </authorList>
    </citation>
    <scope>NUCLEOTIDE SEQUENCE [LARGE SCALE GENOMIC DNA]</scope>
    <source>
        <strain evidence="6 7">SYSU_K30003</strain>
    </source>
</reference>
<keyword evidence="7" id="KW-1185">Reference proteome</keyword>
<proteinExistence type="inferred from homology"/>
<feature type="binding site" evidence="4">
    <location>
        <position position="214"/>
    </location>
    <ligand>
        <name>Zn(2+)</name>
        <dbReference type="ChEBI" id="CHEBI:29105"/>
        <label>2</label>
    </ligand>
</feature>
<dbReference type="InterPro" id="IPR001559">
    <property type="entry name" value="Phosphotriesterase"/>
</dbReference>
<dbReference type="Gene3D" id="3.20.20.140">
    <property type="entry name" value="Metal-dependent hydrolases"/>
    <property type="match status" value="1"/>
</dbReference>
<dbReference type="OrthoDB" id="105927at2"/>
<feature type="binding site" description="via carbamate group" evidence="4">
    <location>
        <position position="153"/>
    </location>
    <ligand>
        <name>Zn(2+)</name>
        <dbReference type="ChEBI" id="CHEBI:29105"/>
        <label>1</label>
    </ligand>
</feature>
<dbReference type="GO" id="GO:0016787">
    <property type="term" value="F:hydrolase activity"/>
    <property type="evidence" value="ECO:0007669"/>
    <property type="project" value="UniProtKB-KW"/>
</dbReference>
<name>A0A5R9G942_9BACL</name>
<evidence type="ECO:0000256" key="5">
    <source>
        <dbReference type="PROSITE-ProRule" id="PRU00679"/>
    </source>
</evidence>
<dbReference type="InterPro" id="IPR032466">
    <property type="entry name" value="Metal_Hydrolase"/>
</dbReference>
<keyword evidence="2" id="KW-0378">Hydrolase</keyword>
<dbReference type="Pfam" id="PF02126">
    <property type="entry name" value="PTE"/>
    <property type="match status" value="1"/>
</dbReference>
<comment type="cofactor">
    <cofactor evidence="4">
        <name>a divalent metal cation</name>
        <dbReference type="ChEBI" id="CHEBI:60240"/>
    </cofactor>
    <text evidence="4">Binds 2 divalent metal cations per subunit.</text>
</comment>
<dbReference type="Proteomes" id="UP000309676">
    <property type="component" value="Unassembled WGS sequence"/>
</dbReference>
<evidence type="ECO:0000256" key="2">
    <source>
        <dbReference type="ARBA" id="ARBA00022801"/>
    </source>
</evidence>
<dbReference type="PANTHER" id="PTHR10819">
    <property type="entry name" value="PHOSPHOTRIESTERASE-RELATED"/>
    <property type="match status" value="1"/>
</dbReference>